<evidence type="ECO:0000256" key="5">
    <source>
        <dbReference type="PROSITE-ProRule" id="PRU00552"/>
    </source>
</evidence>
<evidence type="ECO:0000256" key="2">
    <source>
        <dbReference type="ARBA" id="ARBA00022801"/>
    </source>
</evidence>
<feature type="domain" description="DEAD-box RNA helicase Q" evidence="7">
    <location>
        <begin position="69"/>
        <end position="97"/>
    </location>
</feature>
<evidence type="ECO:0000256" key="1">
    <source>
        <dbReference type="ARBA" id="ARBA00022741"/>
    </source>
</evidence>
<dbReference type="Gene3D" id="3.40.50.300">
    <property type="entry name" value="P-loop containing nucleotide triphosphate hydrolases"/>
    <property type="match status" value="1"/>
</dbReference>
<evidence type="ECO:0000256" key="4">
    <source>
        <dbReference type="ARBA" id="ARBA00022840"/>
    </source>
</evidence>
<accession>A0A1C7MQ01</accession>
<dbReference type="GO" id="GO:0005524">
    <property type="term" value="F:ATP binding"/>
    <property type="evidence" value="ECO:0007669"/>
    <property type="project" value="UniProtKB-KW"/>
</dbReference>
<proteinExistence type="predicted"/>
<organism evidence="8 9">
    <name type="scientific">Grifola frondosa</name>
    <name type="common">Maitake</name>
    <name type="synonym">Polyporus frondosus</name>
    <dbReference type="NCBI Taxonomy" id="5627"/>
    <lineage>
        <taxon>Eukaryota</taxon>
        <taxon>Fungi</taxon>
        <taxon>Dikarya</taxon>
        <taxon>Basidiomycota</taxon>
        <taxon>Agaricomycotina</taxon>
        <taxon>Agaricomycetes</taxon>
        <taxon>Polyporales</taxon>
        <taxon>Grifolaceae</taxon>
        <taxon>Grifola</taxon>
    </lineage>
</organism>
<keyword evidence="1" id="KW-0547">Nucleotide-binding</keyword>
<evidence type="ECO:0000313" key="8">
    <source>
        <dbReference type="EMBL" id="OBZ77014.1"/>
    </source>
</evidence>
<feature type="region of interest" description="Disordered" evidence="6">
    <location>
        <begin position="1"/>
        <end position="44"/>
    </location>
</feature>
<dbReference type="InterPro" id="IPR014014">
    <property type="entry name" value="RNA_helicase_DEAD_Q_motif"/>
</dbReference>
<name>A0A1C7MQ01_GRIFR</name>
<evidence type="ECO:0000256" key="6">
    <source>
        <dbReference type="SAM" id="MobiDB-lite"/>
    </source>
</evidence>
<comment type="caution">
    <text evidence="8">The sequence shown here is derived from an EMBL/GenBank/DDBJ whole genome shotgun (WGS) entry which is preliminary data.</text>
</comment>
<dbReference type="STRING" id="5627.A0A1C7MQ01"/>
<feature type="short sequence motif" description="Q motif" evidence="5">
    <location>
        <begin position="69"/>
        <end position="97"/>
    </location>
</feature>
<gene>
    <name evidence="8" type="ORF">A0H81_03134</name>
</gene>
<keyword evidence="9" id="KW-1185">Reference proteome</keyword>
<dbReference type="PROSITE" id="PS51195">
    <property type="entry name" value="Q_MOTIF"/>
    <property type="match status" value="1"/>
</dbReference>
<dbReference type="AlphaFoldDB" id="A0A1C7MQ01"/>
<evidence type="ECO:0000313" key="9">
    <source>
        <dbReference type="Proteomes" id="UP000092993"/>
    </source>
</evidence>
<protein>
    <recommendedName>
        <fullName evidence="7">DEAD-box RNA helicase Q domain-containing protein</fullName>
    </recommendedName>
</protein>
<dbReference type="GO" id="GO:0003724">
    <property type="term" value="F:RNA helicase activity"/>
    <property type="evidence" value="ECO:0007669"/>
    <property type="project" value="InterPro"/>
</dbReference>
<keyword evidence="2" id="KW-0378">Hydrolase</keyword>
<evidence type="ECO:0000259" key="7">
    <source>
        <dbReference type="PROSITE" id="PS51195"/>
    </source>
</evidence>
<evidence type="ECO:0000256" key="3">
    <source>
        <dbReference type="ARBA" id="ARBA00022806"/>
    </source>
</evidence>
<dbReference type="EMBL" id="LUGG01000003">
    <property type="protein sequence ID" value="OBZ77014.1"/>
    <property type="molecule type" value="Genomic_DNA"/>
</dbReference>
<dbReference type="GO" id="GO:0016787">
    <property type="term" value="F:hydrolase activity"/>
    <property type="evidence" value="ECO:0007669"/>
    <property type="project" value="UniProtKB-KW"/>
</dbReference>
<feature type="compositionally biased region" description="Basic residues" evidence="6">
    <location>
        <begin position="29"/>
        <end position="44"/>
    </location>
</feature>
<reference evidence="8 9" key="1">
    <citation type="submission" date="2016-03" db="EMBL/GenBank/DDBJ databases">
        <title>Whole genome sequencing of Grifola frondosa 9006-11.</title>
        <authorList>
            <person name="Min B."/>
            <person name="Park H."/>
            <person name="Kim J.-G."/>
            <person name="Cho H."/>
            <person name="Oh Y.-L."/>
            <person name="Kong W.-S."/>
            <person name="Choi I.-G."/>
        </authorList>
    </citation>
    <scope>NUCLEOTIDE SEQUENCE [LARGE SCALE GENOMIC DNA]</scope>
    <source>
        <strain evidence="8 9">9006-11</strain>
    </source>
</reference>
<keyword evidence="4" id="KW-0067">ATP-binding</keyword>
<dbReference type="InterPro" id="IPR027417">
    <property type="entry name" value="P-loop_NTPase"/>
</dbReference>
<feature type="compositionally biased region" description="Polar residues" evidence="6">
    <location>
        <begin position="1"/>
        <end position="23"/>
    </location>
</feature>
<dbReference type="OrthoDB" id="3248827at2759"/>
<keyword evidence="3" id="KW-0347">Helicase</keyword>
<sequence>MRASSSWNRLRPLNQPNTMSQAGPSRPRRDVKAKKGTTKSKKVKKISEAKAIENLEQAALQFDPPPGLKAFKDLPISDHTKRGLRKAFFVDMTDIQAKSLPSQSKAKTY</sequence>
<dbReference type="Proteomes" id="UP000092993">
    <property type="component" value="Unassembled WGS sequence"/>
</dbReference>